<keyword evidence="3" id="KW-0378">Hydrolase</keyword>
<feature type="signal peptide" evidence="1">
    <location>
        <begin position="1"/>
        <end position="24"/>
    </location>
</feature>
<dbReference type="EMBL" id="SNWR01000002">
    <property type="protein sequence ID" value="TDO32816.1"/>
    <property type="molecule type" value="Genomic_DNA"/>
</dbReference>
<dbReference type="AlphaFoldDB" id="A0A4R6JE28"/>
<evidence type="ECO:0000313" key="4">
    <source>
        <dbReference type="Proteomes" id="UP000294901"/>
    </source>
</evidence>
<reference evidence="3 4" key="1">
    <citation type="submission" date="2019-03" db="EMBL/GenBank/DDBJ databases">
        <title>Sequencing the genomes of 1000 actinobacteria strains.</title>
        <authorList>
            <person name="Klenk H.-P."/>
        </authorList>
    </citation>
    <scope>NUCLEOTIDE SEQUENCE [LARGE SCALE GENOMIC DNA]</scope>
    <source>
        <strain evidence="3 4">DSM 43805</strain>
    </source>
</reference>
<dbReference type="InterPro" id="IPR013830">
    <property type="entry name" value="SGNH_hydro"/>
</dbReference>
<dbReference type="Pfam" id="PF13472">
    <property type="entry name" value="Lipase_GDSL_2"/>
    <property type="match status" value="1"/>
</dbReference>
<dbReference type="OrthoDB" id="5102366at2"/>
<organism evidence="3 4">
    <name type="scientific">Paractinoplanes brasiliensis</name>
    <dbReference type="NCBI Taxonomy" id="52695"/>
    <lineage>
        <taxon>Bacteria</taxon>
        <taxon>Bacillati</taxon>
        <taxon>Actinomycetota</taxon>
        <taxon>Actinomycetes</taxon>
        <taxon>Micromonosporales</taxon>
        <taxon>Micromonosporaceae</taxon>
        <taxon>Paractinoplanes</taxon>
    </lineage>
</organism>
<evidence type="ECO:0000259" key="2">
    <source>
        <dbReference type="Pfam" id="PF13472"/>
    </source>
</evidence>
<sequence>MAFRAAAAGALALTAVIVAPVAYARTTAEAAAGPSVRSAPVRDAPAVVGAPARLMNQLSTGSGNATITLLGDSTGNDRSEWFYQLSTWIAARYPGYRTTYRQWDHKKQAYGAPAVLGPGTGWLSLSLYNGSVGGAKAGYAVEGDRFGKLTAQGGNLFLVNYSHNESRDTTYPAYERLTAKLAALSPRPDIVPVLQNPEGPPSKTSLQRYAHHVRLRAIKGLAEANGWTTIDAHRQFTADPRPLSALVPDGVHPNAAGQALWLTAAKYAFLG</sequence>
<dbReference type="Proteomes" id="UP000294901">
    <property type="component" value="Unassembled WGS sequence"/>
</dbReference>
<proteinExistence type="predicted"/>
<protein>
    <submittedName>
        <fullName evidence="3">GDSL-like lipase/acylhydrolase family protein</fullName>
    </submittedName>
</protein>
<keyword evidence="1" id="KW-0732">Signal</keyword>
<accession>A0A4R6JE28</accession>
<keyword evidence="4" id="KW-1185">Reference proteome</keyword>
<dbReference type="GO" id="GO:0016787">
    <property type="term" value="F:hydrolase activity"/>
    <property type="evidence" value="ECO:0007669"/>
    <property type="project" value="UniProtKB-KW"/>
</dbReference>
<comment type="caution">
    <text evidence="3">The sequence shown here is derived from an EMBL/GenBank/DDBJ whole genome shotgun (WGS) entry which is preliminary data.</text>
</comment>
<gene>
    <name evidence="3" type="ORF">C8E87_8288</name>
</gene>
<dbReference type="RefSeq" id="WP_133878739.1">
    <property type="nucleotide sequence ID" value="NZ_BOMD01000091.1"/>
</dbReference>
<evidence type="ECO:0000256" key="1">
    <source>
        <dbReference type="SAM" id="SignalP"/>
    </source>
</evidence>
<dbReference type="Gene3D" id="3.40.50.1110">
    <property type="entry name" value="SGNH hydrolase"/>
    <property type="match status" value="1"/>
</dbReference>
<dbReference type="InterPro" id="IPR036514">
    <property type="entry name" value="SGNH_hydro_sf"/>
</dbReference>
<evidence type="ECO:0000313" key="3">
    <source>
        <dbReference type="EMBL" id="TDO32816.1"/>
    </source>
</evidence>
<dbReference type="SUPFAM" id="SSF52266">
    <property type="entry name" value="SGNH hydrolase"/>
    <property type="match status" value="1"/>
</dbReference>
<feature type="domain" description="SGNH hydrolase-type esterase" evidence="2">
    <location>
        <begin position="144"/>
        <end position="260"/>
    </location>
</feature>
<name>A0A4R6JE28_9ACTN</name>
<feature type="chain" id="PRO_5020540897" evidence="1">
    <location>
        <begin position="25"/>
        <end position="271"/>
    </location>
</feature>